<dbReference type="RefSeq" id="WP_002033061.1">
    <property type="nucleotide sequence ID" value="NZ_CP009746.1"/>
</dbReference>
<proteinExistence type="inferred from homology"/>
<evidence type="ECO:0000313" key="6">
    <source>
        <dbReference type="Proteomes" id="UP000190696"/>
    </source>
</evidence>
<reference evidence="5 6" key="1">
    <citation type="submission" date="2017-01" db="EMBL/GenBank/DDBJ databases">
        <title>Bacillus cereus isolates.</title>
        <authorList>
            <person name="Beno S.M."/>
        </authorList>
    </citation>
    <scope>NUCLEOTIDE SEQUENCE [LARGE SCALE GENOMIC DNA]</scope>
    <source>
        <strain evidence="5 6">FSL W7-1108</strain>
    </source>
</reference>
<evidence type="ECO:0000256" key="2">
    <source>
        <dbReference type="ARBA" id="ARBA00022525"/>
    </source>
</evidence>
<sequence length="140" mass="16115">MLDELYNAFLNASGFTESARKRDQYDKLHDYLKDQERELKRFIQDAESAKRDYESKSNGLEANKIPAVEFEQKRHEKDEDLNTVLSYFKSALSDVGSAIGTAYAKYLEYKAKAEAEKASAYNAATKAFEEKKKEIENLIH</sequence>
<comment type="similarity">
    <text evidence="4">Belongs to the EsxC family.</text>
</comment>
<evidence type="ECO:0000256" key="3">
    <source>
        <dbReference type="ARBA" id="ARBA00023026"/>
    </source>
</evidence>
<comment type="caution">
    <text evidence="5">The sequence shown here is derived from an EMBL/GenBank/DDBJ whole genome shotgun (WGS) entry which is preliminary data.</text>
</comment>
<accession>A0A0A0WIZ4</accession>
<dbReference type="AlphaFoldDB" id="A0A0A0WIZ4"/>
<name>A0A0A0WIZ4_BACMY</name>
<dbReference type="EMBL" id="MUAI01000003">
    <property type="protein sequence ID" value="OOR07600.1"/>
    <property type="molecule type" value="Genomic_DNA"/>
</dbReference>
<evidence type="ECO:0000313" key="5">
    <source>
        <dbReference type="EMBL" id="OOR07600.1"/>
    </source>
</evidence>
<keyword evidence="2" id="KW-0964">Secreted</keyword>
<dbReference type="KEGG" id="bww:bwei_1776"/>
<keyword evidence="3" id="KW-0843">Virulence</keyword>
<dbReference type="Proteomes" id="UP000190696">
    <property type="component" value="Unassembled WGS sequence"/>
</dbReference>
<evidence type="ECO:0000256" key="4">
    <source>
        <dbReference type="ARBA" id="ARBA00093779"/>
    </source>
</evidence>
<dbReference type="InterPro" id="IPR058928">
    <property type="entry name" value="EsxC"/>
</dbReference>
<comment type="subcellular location">
    <subcellularLocation>
        <location evidence="1">Secreted</location>
    </subcellularLocation>
</comment>
<gene>
    <name evidence="5" type="ORF">BW900_08130</name>
</gene>
<protein>
    <submittedName>
        <fullName evidence="5">Uncharacterized protein</fullName>
    </submittedName>
</protein>
<dbReference type="Pfam" id="PF26323">
    <property type="entry name" value="EsxC"/>
    <property type="match status" value="1"/>
</dbReference>
<evidence type="ECO:0000256" key="1">
    <source>
        <dbReference type="ARBA" id="ARBA00004613"/>
    </source>
</evidence>
<organism evidence="5 6">
    <name type="scientific">Bacillus mycoides</name>
    <dbReference type="NCBI Taxonomy" id="1405"/>
    <lineage>
        <taxon>Bacteria</taxon>
        <taxon>Bacillati</taxon>
        <taxon>Bacillota</taxon>
        <taxon>Bacilli</taxon>
        <taxon>Bacillales</taxon>
        <taxon>Bacillaceae</taxon>
        <taxon>Bacillus</taxon>
        <taxon>Bacillus cereus group</taxon>
    </lineage>
</organism>